<name>A0A5J4WF48_9EUKA</name>
<comment type="caution">
    <text evidence="1">The sequence shown here is derived from an EMBL/GenBank/DDBJ whole genome shotgun (WGS) entry which is preliminary data.</text>
</comment>
<dbReference type="AlphaFoldDB" id="A0A5J4WF48"/>
<organism evidence="1 2">
    <name type="scientific">Streblomastix strix</name>
    <dbReference type="NCBI Taxonomy" id="222440"/>
    <lineage>
        <taxon>Eukaryota</taxon>
        <taxon>Metamonada</taxon>
        <taxon>Preaxostyla</taxon>
        <taxon>Oxymonadida</taxon>
        <taxon>Streblomastigidae</taxon>
        <taxon>Streblomastix</taxon>
    </lineage>
</organism>
<dbReference type="Proteomes" id="UP000324800">
    <property type="component" value="Unassembled WGS sequence"/>
</dbReference>
<gene>
    <name evidence="1" type="ORF">EZS28_010902</name>
</gene>
<evidence type="ECO:0000313" key="1">
    <source>
        <dbReference type="EMBL" id="KAA6393570.1"/>
    </source>
</evidence>
<dbReference type="EMBL" id="SNRW01002195">
    <property type="protein sequence ID" value="KAA6393570.1"/>
    <property type="molecule type" value="Genomic_DNA"/>
</dbReference>
<protein>
    <submittedName>
        <fullName evidence="1">Uncharacterized protein</fullName>
    </submittedName>
</protein>
<sequence length="1095" mass="119008">MDSDLHSLDVLIKHDEALFGNIRYNSIGLVEQVENINNQINMINNASAPDVYARPEANEIFDTKADKTDTYSKTETDTLLNDKADKTDTYTKTETDTLLDDKADKTDTYTKTETDTLLNDKADKTDTYTKTETDTLLDAKADKTELIDSYSKTEDDALLLLKANVVDIVDSYSKTEDDALLLQKADKTDTYSKIEIDTLLDAKADKTDTYTKTETNTLLDDKADKSEQIDSYSKTEDDALLLQKADKSDTYTKTETNTLLDDKADKTELIDSYSKTKDDALLLLKAIVADLTNYVDLNSVRILYAYKQFQSLISVFSILKQGKNDASILLAGGGDMLVSSLVTQPQLQEVRDIATGKSKAYVFSTQEEWNDWMAVQDNVAKLVIGDNLYIVDKEVTDYWWDGTDLKVLETELLDMNNVVTTLGTATGGDNAITDISIDGNVLTPAKNKNFVDTDYDQSISGQKTFNTTIHSVGIMVQSYDNSSVVCAGGGIRSIADIQSAQHSKSEDDALLLLKADKSTTYTKTEDDALLLLKADKSTTYTKTEDDALLLLKADKTQLIDSYTKGETNNLLNKNADTGVSYTKGEDDALLLLKADKTQLIDSYTKGETNNLLNNKADIGVSYTKGEDDALLLLKADKTQLIDSYTKGETNNLLNNKADTGVSYTKGEDDALLLLKADKSTTYTKTETDYIVSQIDAGDVDLTDYYNKTKTDELLGDKADAAELSNYMTLGTSQTINANKTFNNACRFVSSIDGMSTVTGSSFVKSGADNTVVLLGAGGTKSISEFTTTINDSNYVRKDGDVQDIQGIIRKTTLDQPYPEPTDDDYVTLGAVKNKFVSSIYSGSINGNLTASQFIKSGGTDQQVLLANGTTQAISEFGSGSVDDSNYVKKSGQKLQIIHGVLRRDDEEISISEYDEDYITKGEVANQYVSSQGGNQTIYGTKTFNSNVSATGFAKKGKDDTSVLLAGGGDMLLSAFGGLELVNINYTSNVVSPTSIMSLKCYRYGSLINFYGYIYMGNGAGASDAAVAVCSLESAGFPKYLFYADDIVFAGSAPHVANFRFGTDGKVTISIKALSGTAGLAGAASAYINVTYPAAN</sequence>
<accession>A0A5J4WF48</accession>
<evidence type="ECO:0000313" key="2">
    <source>
        <dbReference type="Proteomes" id="UP000324800"/>
    </source>
</evidence>
<proteinExistence type="predicted"/>
<reference evidence="1 2" key="1">
    <citation type="submission" date="2019-03" db="EMBL/GenBank/DDBJ databases">
        <title>Single cell metagenomics reveals metabolic interactions within the superorganism composed of flagellate Streblomastix strix and complex community of Bacteroidetes bacteria on its surface.</title>
        <authorList>
            <person name="Treitli S.C."/>
            <person name="Kolisko M."/>
            <person name="Husnik F."/>
            <person name="Keeling P."/>
            <person name="Hampl V."/>
        </authorList>
    </citation>
    <scope>NUCLEOTIDE SEQUENCE [LARGE SCALE GENOMIC DNA]</scope>
    <source>
        <strain evidence="1">ST1C</strain>
    </source>
</reference>